<evidence type="ECO:0000313" key="3">
    <source>
        <dbReference type="RefSeq" id="XP_033530869.1"/>
    </source>
</evidence>
<dbReference type="Proteomes" id="UP000504638">
    <property type="component" value="Unplaced"/>
</dbReference>
<keyword evidence="2" id="KW-1185">Reference proteome</keyword>
<reference evidence="3" key="2">
    <citation type="submission" date="2020-04" db="EMBL/GenBank/DDBJ databases">
        <authorList>
            <consortium name="NCBI Genome Project"/>
        </authorList>
    </citation>
    <scope>NUCLEOTIDE SEQUENCE</scope>
    <source>
        <strain evidence="3">CBS 781.70</strain>
    </source>
</reference>
<sequence length="271" mass="30784">MLEKVRGSGSSRPWARSGGSYLFTIDSDQLVEFEPEEFFIDSTLSNTVPVVTDSAVGIIRIETEDGEAHPNRHFEVLTCPIRQWNYFTTSEIRSLGPFCLKTLSPKHSDLLDADTRNLYACEYNVPDFLVALCWITSRARYMHGYPGWSWLAWNGPDPVTLDLRDVSQLTQYAAKINQQWDDKTGQFSAAFEHETKTDPDALSTQATLVPWETFQLEYGNGITQSILSDYLHIYAWMVDLRILSAPFKTDDWKGEVRIVAEDDVTGIPIDV</sequence>
<dbReference type="EMBL" id="ML975174">
    <property type="protein sequence ID" value="KAF1809238.1"/>
    <property type="molecule type" value="Genomic_DNA"/>
</dbReference>
<reference evidence="1 3" key="1">
    <citation type="submission" date="2020-01" db="EMBL/GenBank/DDBJ databases">
        <authorList>
            <consortium name="DOE Joint Genome Institute"/>
            <person name="Haridas S."/>
            <person name="Albert R."/>
            <person name="Binder M."/>
            <person name="Bloem J."/>
            <person name="Labutti K."/>
            <person name="Salamov A."/>
            <person name="Andreopoulos B."/>
            <person name="Baker S.E."/>
            <person name="Barry K."/>
            <person name="Bills G."/>
            <person name="Bluhm B.H."/>
            <person name="Cannon C."/>
            <person name="Castanera R."/>
            <person name="Culley D.E."/>
            <person name="Daum C."/>
            <person name="Ezra D."/>
            <person name="Gonzalez J.B."/>
            <person name="Henrissat B."/>
            <person name="Kuo A."/>
            <person name="Liang C."/>
            <person name="Lipzen A."/>
            <person name="Lutzoni F."/>
            <person name="Magnuson J."/>
            <person name="Mondo S."/>
            <person name="Nolan M."/>
            <person name="Ohm R."/>
            <person name="Pangilinan J."/>
            <person name="Park H.-J."/>
            <person name="Ramirez L."/>
            <person name="Alfaro M."/>
            <person name="Sun H."/>
            <person name="Tritt A."/>
            <person name="Yoshinaga Y."/>
            <person name="Zwiers L.-H."/>
            <person name="Turgeon B.G."/>
            <person name="Goodwin S.B."/>
            <person name="Spatafora J.W."/>
            <person name="Crous P.W."/>
            <person name="Grigoriev I.V."/>
        </authorList>
    </citation>
    <scope>NUCLEOTIDE SEQUENCE</scope>
    <source>
        <strain evidence="1 3">CBS 781.70</strain>
    </source>
</reference>
<organism evidence="1">
    <name type="scientific">Eremomyces bilateralis CBS 781.70</name>
    <dbReference type="NCBI Taxonomy" id="1392243"/>
    <lineage>
        <taxon>Eukaryota</taxon>
        <taxon>Fungi</taxon>
        <taxon>Dikarya</taxon>
        <taxon>Ascomycota</taxon>
        <taxon>Pezizomycotina</taxon>
        <taxon>Dothideomycetes</taxon>
        <taxon>Dothideomycetes incertae sedis</taxon>
        <taxon>Eremomycetales</taxon>
        <taxon>Eremomycetaceae</taxon>
        <taxon>Eremomyces</taxon>
    </lineage>
</organism>
<proteinExistence type="predicted"/>
<reference evidence="3" key="3">
    <citation type="submission" date="2025-04" db="UniProtKB">
        <authorList>
            <consortium name="RefSeq"/>
        </authorList>
    </citation>
    <scope>IDENTIFICATION</scope>
    <source>
        <strain evidence="3">CBS 781.70</strain>
    </source>
</reference>
<name>A0A6G1FU53_9PEZI</name>
<dbReference type="RefSeq" id="XP_033530869.1">
    <property type="nucleotide sequence ID" value="XM_033682973.1"/>
</dbReference>
<gene>
    <name evidence="1 3" type="ORF">P152DRAFT_516846</name>
</gene>
<dbReference type="GeneID" id="54423543"/>
<evidence type="ECO:0000313" key="1">
    <source>
        <dbReference type="EMBL" id="KAF1809238.1"/>
    </source>
</evidence>
<protein>
    <submittedName>
        <fullName evidence="1 3">Uncharacterized protein</fullName>
    </submittedName>
</protein>
<evidence type="ECO:0000313" key="2">
    <source>
        <dbReference type="Proteomes" id="UP000504638"/>
    </source>
</evidence>
<accession>A0A6G1FU53</accession>
<dbReference type="AlphaFoldDB" id="A0A6G1FU53"/>